<protein>
    <submittedName>
        <fullName evidence="1">Uncharacterized protein</fullName>
    </submittedName>
</protein>
<dbReference type="KEGG" id="tab:CIG75_08245"/>
<sequence length="300" mass="34467">MAAAAERRVFVENQQEIQDFCRRYFQAVGATILVDQVNFLQVELPRDVDKELTDRPYYWMYVEAIGQEVPNSVLSLAFDPDLVIEGVERMEFVTLGSFRLNKIIESTQKRGRVTKAYQLVNAKPLAPYLMTTFKLSYIADRRRDEIVSYGVHLGTGEVVPEFDARLANLPFRETPPAAAMLQPVQLSLAEGYRRLKASLTEQIERLDHSWAEQAEAHLAQELEQLETYYESLGLLHADESKTAVEQEKKAALYAAERELRVAELRWRCAPRVQIEPFHFGWVYVADDSVRNTFTGNRLSM</sequence>
<evidence type="ECO:0000313" key="1">
    <source>
        <dbReference type="EMBL" id="ASS74978.1"/>
    </source>
</evidence>
<organism evidence="1 2">
    <name type="scientific">Tumebacillus algifaecis</name>
    <dbReference type="NCBI Taxonomy" id="1214604"/>
    <lineage>
        <taxon>Bacteria</taxon>
        <taxon>Bacillati</taxon>
        <taxon>Bacillota</taxon>
        <taxon>Bacilli</taxon>
        <taxon>Bacillales</taxon>
        <taxon>Alicyclobacillaceae</taxon>
        <taxon>Tumebacillus</taxon>
    </lineage>
</organism>
<reference evidence="1 2" key="1">
    <citation type="journal article" date="2015" name="Int. J. Syst. Evol. Microbiol.">
        <title>Tumebacillus algifaecis sp. nov., isolated from decomposing algal scum.</title>
        <authorList>
            <person name="Wu Y.F."/>
            <person name="Zhang B."/>
            <person name="Xing P."/>
            <person name="Wu Q.L."/>
            <person name="Liu S.J."/>
        </authorList>
    </citation>
    <scope>NUCLEOTIDE SEQUENCE [LARGE SCALE GENOMIC DNA]</scope>
    <source>
        <strain evidence="1 2">THMBR28</strain>
    </source>
</reference>
<gene>
    <name evidence="1" type="ORF">CIG75_08245</name>
</gene>
<dbReference type="InterPro" id="IPR024562">
    <property type="entry name" value="YqhG"/>
</dbReference>
<name>A0A223D029_9BACL</name>
<accession>A0A223D029</accession>
<proteinExistence type="predicted"/>
<dbReference type="AlphaFoldDB" id="A0A223D029"/>
<evidence type="ECO:0000313" key="2">
    <source>
        <dbReference type="Proteomes" id="UP000214688"/>
    </source>
</evidence>
<dbReference type="Proteomes" id="UP000214688">
    <property type="component" value="Chromosome"/>
</dbReference>
<dbReference type="EMBL" id="CP022657">
    <property type="protein sequence ID" value="ASS74978.1"/>
    <property type="molecule type" value="Genomic_DNA"/>
</dbReference>
<keyword evidence="2" id="KW-1185">Reference proteome</keyword>
<dbReference type="Pfam" id="PF11079">
    <property type="entry name" value="YqhG"/>
    <property type="match status" value="1"/>
</dbReference>